<dbReference type="SUPFAM" id="SSF48452">
    <property type="entry name" value="TPR-like"/>
    <property type="match status" value="1"/>
</dbReference>
<gene>
    <name evidence="2" type="ORF">BLCOC_03060</name>
</gene>
<dbReference type="SUPFAM" id="SSF46894">
    <property type="entry name" value="C-terminal effector domain of the bipartite response regulators"/>
    <property type="match status" value="1"/>
</dbReference>
<dbReference type="Proteomes" id="UP001325248">
    <property type="component" value="Chromosome"/>
</dbReference>
<feature type="domain" description="Bacterial transcriptional activator" evidence="1">
    <location>
        <begin position="111"/>
        <end position="255"/>
    </location>
</feature>
<dbReference type="InterPro" id="IPR036388">
    <property type="entry name" value="WH-like_DNA-bd_sf"/>
</dbReference>
<dbReference type="InterPro" id="IPR011990">
    <property type="entry name" value="TPR-like_helical_dom_sf"/>
</dbReference>
<dbReference type="InterPro" id="IPR051677">
    <property type="entry name" value="AfsR-DnrI-RedD_regulator"/>
</dbReference>
<dbReference type="Gene3D" id="1.25.40.10">
    <property type="entry name" value="Tetratricopeptide repeat domain"/>
    <property type="match status" value="1"/>
</dbReference>
<protein>
    <recommendedName>
        <fullName evidence="1">Bacterial transcriptional activator domain-containing protein</fullName>
    </recommendedName>
</protein>
<evidence type="ECO:0000313" key="2">
    <source>
        <dbReference type="EMBL" id="WPX71982.1"/>
    </source>
</evidence>
<evidence type="ECO:0000313" key="3">
    <source>
        <dbReference type="Proteomes" id="UP001325248"/>
    </source>
</evidence>
<dbReference type="PANTHER" id="PTHR35807">
    <property type="entry name" value="TRANSCRIPTIONAL REGULATOR REDD-RELATED"/>
    <property type="match status" value="1"/>
</dbReference>
<organism evidence="2 3">
    <name type="scientific">Blautia producta</name>
    <dbReference type="NCBI Taxonomy" id="33035"/>
    <lineage>
        <taxon>Bacteria</taxon>
        <taxon>Bacillati</taxon>
        <taxon>Bacillota</taxon>
        <taxon>Clostridia</taxon>
        <taxon>Lachnospirales</taxon>
        <taxon>Lachnospiraceae</taxon>
        <taxon>Blautia</taxon>
    </lineage>
</organism>
<reference evidence="2" key="1">
    <citation type="submission" date="2023-10" db="EMBL/GenBank/DDBJ databases">
        <title>Genome sequence of Blautia coccoides DSM 935.</title>
        <authorList>
            <person name="Boeer T."/>
            <person name="Bengelsdorf F.R."/>
            <person name="Daniel R."/>
            <person name="Poehlein A."/>
        </authorList>
    </citation>
    <scope>NUCLEOTIDE SEQUENCE [LARGE SCALE GENOMIC DNA]</scope>
    <source>
        <strain evidence="2">DSM 935</strain>
    </source>
</reference>
<dbReference type="EMBL" id="CP136422">
    <property type="protein sequence ID" value="WPX71982.1"/>
    <property type="molecule type" value="Genomic_DNA"/>
</dbReference>
<dbReference type="Pfam" id="PF03704">
    <property type="entry name" value="BTAD"/>
    <property type="match status" value="1"/>
</dbReference>
<name>A0ABZ0U434_9FIRM</name>
<sequence length="416" mass="49099">MDKQNVLKVYLFGNISIEFQGKQLASRKNKATKAMQLLQILFYKYPDGIERRELLDWLYGRGEVLADPSNNLRVLLHRLRKMLQDFGLPGGEWIYNDGKRFYWKSDFPVWVDVTAFNSQILYADEAEQAGEGDEAAVCRKRACDLYNGDFLSVMGGEDWVVVNAVHYKQLYEQTLEKLCLYYREQKKYTDLLPYVIKACELYPLDEWQVWKIECLSKMGRYQEALKVYRDASNLYFDELGIPPSEELVCQFREMSRQMDYEPQEITDFKQEIREKKKSFGAYYCTMPSFIDGFRIMRRMMERNGQSIFLMLCSITDGYGNPMENKEKLKIMSGELNEVIKNSLRRGDVYTKCSPSQFMVLLPGINEENCSIIKDRIVKKFSAEHKYWKNCIQFYVSSIVDPEELEWDFSDMKLYRS</sequence>
<dbReference type="PANTHER" id="PTHR35807:SF2">
    <property type="entry name" value="TRANSCRIPTIONAL ACTIVATOR DOMAIN"/>
    <property type="match status" value="1"/>
</dbReference>
<dbReference type="Gene3D" id="1.10.10.10">
    <property type="entry name" value="Winged helix-like DNA-binding domain superfamily/Winged helix DNA-binding domain"/>
    <property type="match status" value="1"/>
</dbReference>
<proteinExistence type="predicted"/>
<accession>A0ABZ0U434</accession>
<dbReference type="InterPro" id="IPR016032">
    <property type="entry name" value="Sig_transdc_resp-reg_C-effctor"/>
</dbReference>
<evidence type="ECO:0000259" key="1">
    <source>
        <dbReference type="SMART" id="SM01043"/>
    </source>
</evidence>
<dbReference type="InterPro" id="IPR005158">
    <property type="entry name" value="BTAD"/>
</dbReference>
<keyword evidence="3" id="KW-1185">Reference proteome</keyword>
<dbReference type="SMART" id="SM01043">
    <property type="entry name" value="BTAD"/>
    <property type="match status" value="1"/>
</dbReference>